<reference evidence="1" key="1">
    <citation type="submission" date="2018-02" db="EMBL/GenBank/DDBJ databases">
        <title>Rhizophora mucronata_Transcriptome.</title>
        <authorList>
            <person name="Meera S.P."/>
            <person name="Sreeshan A."/>
            <person name="Augustine A."/>
        </authorList>
    </citation>
    <scope>NUCLEOTIDE SEQUENCE</scope>
    <source>
        <tissue evidence="1">Leaf</tissue>
    </source>
</reference>
<sequence>MPVLTCVTES</sequence>
<protein>
    <submittedName>
        <fullName evidence="1">Uncharacterized protein</fullName>
    </submittedName>
</protein>
<accession>A0A2P2JEU6</accession>
<proteinExistence type="predicted"/>
<dbReference type="EMBL" id="GGEC01011508">
    <property type="protein sequence ID" value="MBW91991.1"/>
    <property type="molecule type" value="Transcribed_RNA"/>
</dbReference>
<name>A0A2P2JEU6_RHIMU</name>
<organism evidence="1">
    <name type="scientific">Rhizophora mucronata</name>
    <name type="common">Asiatic mangrove</name>
    <dbReference type="NCBI Taxonomy" id="61149"/>
    <lineage>
        <taxon>Eukaryota</taxon>
        <taxon>Viridiplantae</taxon>
        <taxon>Streptophyta</taxon>
        <taxon>Embryophyta</taxon>
        <taxon>Tracheophyta</taxon>
        <taxon>Spermatophyta</taxon>
        <taxon>Magnoliopsida</taxon>
        <taxon>eudicotyledons</taxon>
        <taxon>Gunneridae</taxon>
        <taxon>Pentapetalae</taxon>
        <taxon>rosids</taxon>
        <taxon>fabids</taxon>
        <taxon>Malpighiales</taxon>
        <taxon>Rhizophoraceae</taxon>
        <taxon>Rhizophora</taxon>
    </lineage>
</organism>
<evidence type="ECO:0000313" key="1">
    <source>
        <dbReference type="EMBL" id="MBW91991.1"/>
    </source>
</evidence>